<dbReference type="RefSeq" id="WP_193538404.1">
    <property type="nucleotide sequence ID" value="NZ_JADCLJ010000022.1"/>
</dbReference>
<organism evidence="1 2">
    <name type="scientific">Litchfieldia luteola</name>
    <dbReference type="NCBI Taxonomy" id="682179"/>
    <lineage>
        <taxon>Bacteria</taxon>
        <taxon>Bacillati</taxon>
        <taxon>Bacillota</taxon>
        <taxon>Bacilli</taxon>
        <taxon>Bacillales</taxon>
        <taxon>Bacillaceae</taxon>
        <taxon>Litchfieldia</taxon>
    </lineage>
</organism>
<evidence type="ECO:0000313" key="2">
    <source>
        <dbReference type="Proteomes" id="UP001516662"/>
    </source>
</evidence>
<proteinExistence type="predicted"/>
<comment type="caution">
    <text evidence="1">The sequence shown here is derived from an EMBL/GenBank/DDBJ whole genome shotgun (WGS) entry which is preliminary data.</text>
</comment>
<gene>
    <name evidence="1" type="ORF">IMZ08_16220</name>
</gene>
<sequence length="75" mass="8901">MENNQQPEACEIIPFLDVNNSKKNLFQTLQKHLDVLQTEFTNDYPYEVRQAIKSRIAELERTQTSLKNDFDNVRE</sequence>
<protein>
    <submittedName>
        <fullName evidence="1">Uncharacterized protein</fullName>
    </submittedName>
</protein>
<dbReference type="Proteomes" id="UP001516662">
    <property type="component" value="Unassembled WGS sequence"/>
</dbReference>
<dbReference type="EMBL" id="JADCLJ010000022">
    <property type="protein sequence ID" value="MBE4909599.1"/>
    <property type="molecule type" value="Genomic_DNA"/>
</dbReference>
<evidence type="ECO:0000313" key="1">
    <source>
        <dbReference type="EMBL" id="MBE4909599.1"/>
    </source>
</evidence>
<accession>A0ABR9QN55</accession>
<reference evidence="1 2" key="1">
    <citation type="submission" date="2020-10" db="EMBL/GenBank/DDBJ databases">
        <title>Bacillus sp. HD4P25, an endophyte from a halophyte.</title>
        <authorList>
            <person name="Sun J.-Q."/>
        </authorList>
    </citation>
    <scope>NUCLEOTIDE SEQUENCE [LARGE SCALE GENOMIC DNA]</scope>
    <source>
        <strain evidence="1 2">YIM 93174</strain>
    </source>
</reference>
<name>A0ABR9QN55_9BACI</name>
<keyword evidence="2" id="KW-1185">Reference proteome</keyword>